<feature type="signal peptide" evidence="1">
    <location>
        <begin position="1"/>
        <end position="19"/>
    </location>
</feature>
<accession>A0A1I7TH70</accession>
<dbReference type="Pfam" id="PF07735">
    <property type="entry name" value="FBA_2"/>
    <property type="match status" value="1"/>
</dbReference>
<keyword evidence="3" id="KW-1185">Reference proteome</keyword>
<feature type="domain" description="F-box" evidence="2">
    <location>
        <begin position="3"/>
        <end position="50"/>
    </location>
</feature>
<dbReference type="PROSITE" id="PS50181">
    <property type="entry name" value="FBOX"/>
    <property type="match status" value="1"/>
</dbReference>
<protein>
    <submittedName>
        <fullName evidence="4">F-box domain-containing protein</fullName>
    </submittedName>
</protein>
<sequence length="287" mass="32837">MAAFPLLQLPLLAIEHVLSMMNPYEWINLSMVSSRSKRTVKNYSRITKPQVCISLEITHNPHIFMNGENESWSFDWGSDKSKAGYEQSMDVELDLSSYPAQNKLFTDWLRSQQASIDSMEIVNSDGGFEEDLKYIIGNITVVDDLYVGTTDYNAGFQMEIPITTQSVFIRDSGFINFEQLLRLKNRRIFLGQSILTSREINAFLKSWMACESHLDLETFHIHVSDPESVDDIMDLPCEITDDPDIIMEIEETFDLPEVDTWYDIERSDGMVATVGSGILSDTHRFLC</sequence>
<dbReference type="Pfam" id="PF00646">
    <property type="entry name" value="F-box"/>
    <property type="match status" value="1"/>
</dbReference>
<dbReference type="AlphaFoldDB" id="A0A1I7TH70"/>
<evidence type="ECO:0000313" key="4">
    <source>
        <dbReference type="WBParaSite" id="Csp11.Scaffold612.g5893.t1"/>
    </source>
</evidence>
<evidence type="ECO:0000256" key="1">
    <source>
        <dbReference type="SAM" id="SignalP"/>
    </source>
</evidence>
<dbReference type="PANTHER" id="PTHR21503:SF8">
    <property type="entry name" value="F-BOX ASSOCIATED DOMAIN-CONTAINING PROTEIN-RELATED"/>
    <property type="match status" value="1"/>
</dbReference>
<dbReference type="PANTHER" id="PTHR21503">
    <property type="entry name" value="F-BOX-CONTAINING HYPOTHETICAL PROTEIN C.ELEGANS"/>
    <property type="match status" value="1"/>
</dbReference>
<organism evidence="3 4">
    <name type="scientific">Caenorhabditis tropicalis</name>
    <dbReference type="NCBI Taxonomy" id="1561998"/>
    <lineage>
        <taxon>Eukaryota</taxon>
        <taxon>Metazoa</taxon>
        <taxon>Ecdysozoa</taxon>
        <taxon>Nematoda</taxon>
        <taxon>Chromadorea</taxon>
        <taxon>Rhabditida</taxon>
        <taxon>Rhabditina</taxon>
        <taxon>Rhabditomorpha</taxon>
        <taxon>Rhabditoidea</taxon>
        <taxon>Rhabditidae</taxon>
        <taxon>Peloderinae</taxon>
        <taxon>Caenorhabditis</taxon>
    </lineage>
</organism>
<name>A0A1I7TH70_9PELO</name>
<reference evidence="4" key="1">
    <citation type="submission" date="2016-11" db="UniProtKB">
        <authorList>
            <consortium name="WormBaseParasite"/>
        </authorList>
    </citation>
    <scope>IDENTIFICATION</scope>
</reference>
<feature type="chain" id="PRO_5009307536" evidence="1">
    <location>
        <begin position="20"/>
        <end position="287"/>
    </location>
</feature>
<evidence type="ECO:0000259" key="2">
    <source>
        <dbReference type="PROSITE" id="PS50181"/>
    </source>
</evidence>
<dbReference type="Proteomes" id="UP000095282">
    <property type="component" value="Unplaced"/>
</dbReference>
<evidence type="ECO:0000313" key="3">
    <source>
        <dbReference type="Proteomes" id="UP000095282"/>
    </source>
</evidence>
<keyword evidence="1" id="KW-0732">Signal</keyword>
<dbReference type="WBParaSite" id="Csp11.Scaffold612.g5893.t1">
    <property type="protein sequence ID" value="Csp11.Scaffold612.g5893.t1"/>
    <property type="gene ID" value="Csp11.Scaffold612.g5893"/>
</dbReference>
<dbReference type="InterPro" id="IPR001810">
    <property type="entry name" value="F-box_dom"/>
</dbReference>
<proteinExistence type="predicted"/>
<dbReference type="InterPro" id="IPR012885">
    <property type="entry name" value="F-box_Sdz-33"/>
</dbReference>